<dbReference type="OrthoDB" id="8092972at2"/>
<dbReference type="RefSeq" id="WP_147163478.1">
    <property type="nucleotide sequence ID" value="NZ_BJZO01000036.1"/>
</dbReference>
<name>A0A512H7P0_9PROT</name>
<evidence type="ECO:0008006" key="3">
    <source>
        <dbReference type="Google" id="ProtNLM"/>
    </source>
</evidence>
<dbReference type="AlphaFoldDB" id="A0A512H7P0"/>
<dbReference type="Proteomes" id="UP000321567">
    <property type="component" value="Unassembled WGS sequence"/>
</dbReference>
<protein>
    <recommendedName>
        <fullName evidence="3">Antitoxin Xre/MbcA/ParS-like toxin-binding domain-containing protein</fullName>
    </recommendedName>
</protein>
<evidence type="ECO:0000313" key="2">
    <source>
        <dbReference type="Proteomes" id="UP000321567"/>
    </source>
</evidence>
<gene>
    <name evidence="1" type="ORF">ROR02_15790</name>
</gene>
<reference evidence="1 2" key="1">
    <citation type="submission" date="2019-07" db="EMBL/GenBank/DDBJ databases">
        <title>Whole genome shotgun sequence of Rhodospirillum oryzae NBRC 107573.</title>
        <authorList>
            <person name="Hosoyama A."/>
            <person name="Uohara A."/>
            <person name="Ohji S."/>
            <person name="Ichikawa N."/>
        </authorList>
    </citation>
    <scope>NUCLEOTIDE SEQUENCE [LARGE SCALE GENOMIC DNA]</scope>
    <source>
        <strain evidence="1 2">NBRC 107573</strain>
    </source>
</reference>
<keyword evidence="2" id="KW-1185">Reference proteome</keyword>
<organism evidence="1 2">
    <name type="scientific">Pararhodospirillum oryzae</name>
    <dbReference type="NCBI Taxonomy" id="478448"/>
    <lineage>
        <taxon>Bacteria</taxon>
        <taxon>Pseudomonadati</taxon>
        <taxon>Pseudomonadota</taxon>
        <taxon>Alphaproteobacteria</taxon>
        <taxon>Rhodospirillales</taxon>
        <taxon>Rhodospirillaceae</taxon>
        <taxon>Pararhodospirillum</taxon>
    </lineage>
</organism>
<accession>A0A512H7P0</accession>
<sequence length="126" mass="13858">MRGAEVARADLVAAGGTFDLAQVQTLMHDVSRQRVEKLVREKQLLAVPGPGNRPRYPAVQFNPDGSVVQGLKEVQEALDFDSPWSVLSFLVNPDQRLENEAPVEVLRRGDVDRVIESARRVGVQGA</sequence>
<comment type="caution">
    <text evidence="1">The sequence shown here is derived from an EMBL/GenBank/DDBJ whole genome shotgun (WGS) entry which is preliminary data.</text>
</comment>
<proteinExistence type="predicted"/>
<evidence type="ECO:0000313" key="1">
    <source>
        <dbReference type="EMBL" id="GEO81448.1"/>
    </source>
</evidence>
<dbReference type="EMBL" id="BJZO01000036">
    <property type="protein sequence ID" value="GEO81448.1"/>
    <property type="molecule type" value="Genomic_DNA"/>
</dbReference>